<accession>A0A2M7EJ16</accession>
<dbReference type="AlphaFoldDB" id="A0A2M7EJ16"/>
<sequence>TLDTARFRFQLSKYLNVNPKSVHGYILGEHGDSSFPTLSTTNVGGQLISSMKDFSDEKAHEAYVKTRDAAYKIIAAKGATYYAIGVVINQLVHSILTDAGRVYPLSVVLEGEYGHTGVSLSVPCVLGRRGIERVIEIPLSEEEKLKMQLSVETLKKYL</sequence>
<dbReference type="PANTHER" id="PTHR43128:SF16">
    <property type="entry name" value="L-LACTATE DEHYDROGENASE"/>
    <property type="match status" value="1"/>
</dbReference>
<dbReference type="Gene3D" id="3.90.110.10">
    <property type="entry name" value="Lactate dehydrogenase/glycoside hydrolase, family 4, C-terminal"/>
    <property type="match status" value="1"/>
</dbReference>
<dbReference type="InterPro" id="IPR018177">
    <property type="entry name" value="L-lactate_DH_AS"/>
</dbReference>
<organism evidence="3 4">
    <name type="scientific">Candidatus Roizmanbacteria bacterium CG17_big_fil_post_rev_8_21_14_2_50_39_7</name>
    <dbReference type="NCBI Taxonomy" id="1974858"/>
    <lineage>
        <taxon>Bacteria</taxon>
        <taxon>Candidatus Roizmaniibacteriota</taxon>
    </lineage>
</organism>
<evidence type="ECO:0000259" key="2">
    <source>
        <dbReference type="Pfam" id="PF02866"/>
    </source>
</evidence>
<comment type="caution">
    <text evidence="3">The sequence shown here is derived from an EMBL/GenBank/DDBJ whole genome shotgun (WGS) entry which is preliminary data.</text>
</comment>
<feature type="non-terminal residue" evidence="3">
    <location>
        <position position="158"/>
    </location>
</feature>
<evidence type="ECO:0000313" key="3">
    <source>
        <dbReference type="EMBL" id="PIV70545.1"/>
    </source>
</evidence>
<dbReference type="SUPFAM" id="SSF56327">
    <property type="entry name" value="LDH C-terminal domain-like"/>
    <property type="match status" value="1"/>
</dbReference>
<dbReference type="InterPro" id="IPR022383">
    <property type="entry name" value="Lactate/malate_DH_C"/>
</dbReference>
<reference evidence="4" key="1">
    <citation type="submission" date="2017-09" db="EMBL/GenBank/DDBJ databases">
        <title>Depth-based differentiation of microbial function through sediment-hosted aquifers and enrichment of novel symbionts in the deep terrestrial subsurface.</title>
        <authorList>
            <person name="Probst A.J."/>
            <person name="Ladd B."/>
            <person name="Jarett J.K."/>
            <person name="Geller-Mcgrath D.E."/>
            <person name="Sieber C.M.K."/>
            <person name="Emerson J.B."/>
            <person name="Anantharaman K."/>
            <person name="Thomas B.C."/>
            <person name="Malmstrom R."/>
            <person name="Stieglmeier M."/>
            <person name="Klingl A."/>
            <person name="Woyke T."/>
            <person name="Ryan C.M."/>
            <person name="Banfield J.F."/>
        </authorList>
    </citation>
    <scope>NUCLEOTIDE SEQUENCE [LARGE SCALE GENOMIC DNA]</scope>
</reference>
<evidence type="ECO:0000256" key="1">
    <source>
        <dbReference type="ARBA" id="ARBA00023002"/>
    </source>
</evidence>
<dbReference type="Pfam" id="PF02866">
    <property type="entry name" value="Ldh_1_C"/>
    <property type="match status" value="1"/>
</dbReference>
<dbReference type="GO" id="GO:0004459">
    <property type="term" value="F:L-lactate dehydrogenase (NAD+) activity"/>
    <property type="evidence" value="ECO:0007669"/>
    <property type="project" value="InterPro"/>
</dbReference>
<dbReference type="InterPro" id="IPR015955">
    <property type="entry name" value="Lactate_DH/Glyco_Ohase_4_C"/>
</dbReference>
<gene>
    <name evidence="3" type="ORF">COW57_04755</name>
</gene>
<evidence type="ECO:0000313" key="4">
    <source>
        <dbReference type="Proteomes" id="UP000228762"/>
    </source>
</evidence>
<name>A0A2M7EJ16_9BACT</name>
<feature type="non-terminal residue" evidence="3">
    <location>
        <position position="1"/>
    </location>
</feature>
<feature type="domain" description="Lactate/malate dehydrogenase C-terminal" evidence="2">
    <location>
        <begin position="1"/>
        <end position="156"/>
    </location>
</feature>
<dbReference type="PROSITE" id="PS00064">
    <property type="entry name" value="L_LDH"/>
    <property type="match status" value="1"/>
</dbReference>
<keyword evidence="1" id="KW-0560">Oxidoreductase</keyword>
<protein>
    <submittedName>
        <fullName evidence="3">L-lactate dehydrogenase</fullName>
    </submittedName>
</protein>
<dbReference type="PANTHER" id="PTHR43128">
    <property type="entry name" value="L-2-HYDROXYCARBOXYLATE DEHYDROGENASE (NAD(P)(+))"/>
    <property type="match status" value="1"/>
</dbReference>
<dbReference type="Proteomes" id="UP000228762">
    <property type="component" value="Unassembled WGS sequence"/>
</dbReference>
<dbReference type="GO" id="GO:0006089">
    <property type="term" value="P:lactate metabolic process"/>
    <property type="evidence" value="ECO:0007669"/>
    <property type="project" value="TreeGrafter"/>
</dbReference>
<proteinExistence type="predicted"/>
<dbReference type="EMBL" id="PFEV01000220">
    <property type="protein sequence ID" value="PIV70545.1"/>
    <property type="molecule type" value="Genomic_DNA"/>
</dbReference>